<dbReference type="SMART" id="SM00717">
    <property type="entry name" value="SANT"/>
    <property type="match status" value="1"/>
</dbReference>
<dbReference type="Gene3D" id="3.30.60.90">
    <property type="match status" value="1"/>
</dbReference>
<feature type="domain" description="HTH myb-type" evidence="14">
    <location>
        <begin position="357"/>
        <end position="399"/>
    </location>
</feature>
<dbReference type="FunFam" id="1.10.10.60:FF:000014">
    <property type="entry name" value="SWI/SNF complex subunit SMARCC2 isoform C"/>
    <property type="match status" value="1"/>
</dbReference>
<dbReference type="SMART" id="SM00291">
    <property type="entry name" value="ZnF_ZZ"/>
    <property type="match status" value="1"/>
</dbReference>
<dbReference type="Pfam" id="PF16495">
    <property type="entry name" value="SWIRM-assoc_1"/>
    <property type="match status" value="1"/>
</dbReference>
<keyword evidence="1" id="KW-0479">Metal-binding</keyword>
<feature type="domain" description="Myb-like" evidence="10">
    <location>
        <begin position="357"/>
        <end position="407"/>
    </location>
</feature>
<dbReference type="GO" id="GO:0003677">
    <property type="term" value="F:DNA binding"/>
    <property type="evidence" value="ECO:0007669"/>
    <property type="project" value="UniProtKB-KW"/>
</dbReference>
<evidence type="ECO:0000256" key="1">
    <source>
        <dbReference type="ARBA" id="ARBA00022723"/>
    </source>
</evidence>
<feature type="domain" description="ZZ-type" evidence="11">
    <location>
        <begin position="303"/>
        <end position="357"/>
    </location>
</feature>
<dbReference type="CDD" id="cd02336">
    <property type="entry name" value="ZZ_RSC8"/>
    <property type="match status" value="1"/>
</dbReference>
<dbReference type="InterPro" id="IPR001005">
    <property type="entry name" value="SANT/Myb"/>
</dbReference>
<dbReference type="Gene3D" id="1.10.10.10">
    <property type="entry name" value="Winged helix-like DNA-binding domain superfamily/Winged helix DNA-binding domain"/>
    <property type="match status" value="1"/>
</dbReference>
<dbReference type="PROSITE" id="PS01357">
    <property type="entry name" value="ZF_ZZ_1"/>
    <property type="match status" value="1"/>
</dbReference>
<feature type="domain" description="SANT" evidence="13">
    <location>
        <begin position="360"/>
        <end position="411"/>
    </location>
</feature>
<dbReference type="PANTHER" id="PTHR12802:SF41">
    <property type="entry name" value="BRAHMA ASSOCIATED PROTEIN 155 KDA"/>
    <property type="match status" value="1"/>
</dbReference>
<dbReference type="Proteomes" id="UP000825729">
    <property type="component" value="Unassembled WGS sequence"/>
</dbReference>
<dbReference type="InterPro" id="IPR036388">
    <property type="entry name" value="WH-like_DNA-bd_sf"/>
</dbReference>
<comment type="caution">
    <text evidence="15">The sequence shown here is derived from an EMBL/GenBank/DDBJ whole genome shotgun (WGS) entry which is preliminary data.</text>
</comment>
<evidence type="ECO:0000256" key="9">
    <source>
        <dbReference type="SAM" id="MobiDB-lite"/>
    </source>
</evidence>
<evidence type="ECO:0000256" key="6">
    <source>
        <dbReference type="ARBA" id="ARBA00023163"/>
    </source>
</evidence>
<feature type="region of interest" description="Disordered" evidence="9">
    <location>
        <begin position="873"/>
        <end position="918"/>
    </location>
</feature>
<evidence type="ECO:0000256" key="5">
    <source>
        <dbReference type="ARBA" id="ARBA00023125"/>
    </source>
</evidence>
<evidence type="ECO:0000256" key="3">
    <source>
        <dbReference type="ARBA" id="ARBA00022833"/>
    </source>
</evidence>
<dbReference type="InterPro" id="IPR007526">
    <property type="entry name" value="SWIRM"/>
</dbReference>
<evidence type="ECO:0000259" key="10">
    <source>
        <dbReference type="PROSITE" id="PS50090"/>
    </source>
</evidence>
<evidence type="ECO:0000313" key="15">
    <source>
        <dbReference type="EMBL" id="KAG9440961.1"/>
    </source>
</evidence>
<evidence type="ECO:0000256" key="2">
    <source>
        <dbReference type="ARBA" id="ARBA00022771"/>
    </source>
</evidence>
<dbReference type="PROSITE" id="PS50135">
    <property type="entry name" value="ZF_ZZ_2"/>
    <property type="match status" value="1"/>
</dbReference>
<feature type="compositionally biased region" description="Basic and acidic residues" evidence="9">
    <location>
        <begin position="1"/>
        <end position="10"/>
    </location>
</feature>
<dbReference type="EMBL" id="JAINDJ010000008">
    <property type="protein sequence ID" value="KAG9440961.1"/>
    <property type="molecule type" value="Genomic_DNA"/>
</dbReference>
<dbReference type="InterPro" id="IPR017884">
    <property type="entry name" value="SANT_dom"/>
</dbReference>
<feature type="region of interest" description="Disordered" evidence="9">
    <location>
        <begin position="1"/>
        <end position="96"/>
    </location>
</feature>
<evidence type="ECO:0000259" key="14">
    <source>
        <dbReference type="PROSITE" id="PS51294"/>
    </source>
</evidence>
<evidence type="ECO:0000256" key="4">
    <source>
        <dbReference type="ARBA" id="ARBA00023015"/>
    </source>
</evidence>
<feature type="domain" description="SWIRM" evidence="12">
    <location>
        <begin position="145"/>
        <end position="242"/>
    </location>
</feature>
<keyword evidence="5" id="KW-0238">DNA-binding</keyword>
<dbReference type="PROSITE" id="PS50090">
    <property type="entry name" value="MYB_LIKE"/>
    <property type="match status" value="1"/>
</dbReference>
<proteinExistence type="predicted"/>
<dbReference type="PROSITE" id="PS50934">
    <property type="entry name" value="SWIRM"/>
    <property type="match status" value="1"/>
</dbReference>
<feature type="compositionally biased region" description="Polar residues" evidence="9">
    <location>
        <begin position="76"/>
        <end position="94"/>
    </location>
</feature>
<keyword evidence="3" id="KW-0862">Zinc</keyword>
<protein>
    <recommendedName>
        <fullName evidence="17">SWI/SNF complex subunit SWI3D</fullName>
    </recommendedName>
</protein>
<dbReference type="InterPro" id="IPR043145">
    <property type="entry name" value="Znf_ZZ_sf"/>
</dbReference>
<dbReference type="GO" id="GO:0008270">
    <property type="term" value="F:zinc ion binding"/>
    <property type="evidence" value="ECO:0007669"/>
    <property type="project" value="UniProtKB-KW"/>
</dbReference>
<keyword evidence="7" id="KW-0539">Nucleus</keyword>
<feature type="compositionally biased region" description="Basic residues" evidence="9">
    <location>
        <begin position="30"/>
        <end position="39"/>
    </location>
</feature>
<evidence type="ECO:0000259" key="12">
    <source>
        <dbReference type="PROSITE" id="PS50934"/>
    </source>
</evidence>
<keyword evidence="2 8" id="KW-0863">Zinc-finger</keyword>
<dbReference type="InterPro" id="IPR041984">
    <property type="entry name" value="Rsc8/Ssr1/Ssr2_ZZ"/>
</dbReference>
<sequence length="918" mass="98747">MEDKAREDAAGGKTNAEPTPPEVVVEGSRRRAGGLKRKASAASGGGTNSSTPSKRPAKEKPLASLPHLHNGPCTRARQSPNKFATAAASAQQKPLVSGSFPATRATRDSAAAGGGSILPEEEQRVPQPAIDSEFEAVKSREINAHVVPTPAGWFSWTKIHPLEERVMASFFNGKSKERTSELYKQIRNAIMEKFHADPHTNIEVKDLSDISVGNPDVKQEVLEFLDQWGLINFHPFVPEPATASTEVVVSPNESSLIDKLYHFQLIHSSPSVAKTVISEPTALPRLLPDAAIFEDLVRPEGPSVEYHCNSCSADCSRKRYHCQTQADFDLCMECYNEGKFGSGMTSADFILMESAEGPGVSGGSWTDQETLLLLEALELYGENWNEIAEHVATKTKTQCMLHFVQMPIEDPFLEGKDDVDVGAEGTPDPDVSKKEPSTTDTAEGAKDALTATNEEQSLPSSGDSLKPKVVIAEENGAEESGPNVALDALKSAFEAVGSLPSTGHLSFVEAANPVMSFAAYLAGLVGDDVAVASARSSLKAMSEDSPSIQLALRHCFLLEDPPRGKIGTPAADKQDPPQSDRDPSVCESIKDKTQMEETETTDKSDGNKIAEQELQTDAKESAVIPASIKKVSPDTERETSELDLQGEAGSNTTKEKEPSSSNVAGDTQPGNIKESAVKAGSAESVPGAVISKESDDLASAKEETPSTCIKESSEECPEEAKGMDITSNSVPVEEKEPLQTVCSTPTVGTAEKTAENDTKPVNETDDKSAGRREKKEDHDMERMKRSAITVLSAAAVKAKLLANEEEDQIRELVSLLIEKQLRKLETKLSLFGEMEMLIMRVREQLDRARQRLYHERAQIIAARLGLPASASRSMASSNMAPNKATASYAVGGPRPQSMMPPKPPVKGASAAPQEDQPR</sequence>
<dbReference type="GO" id="GO:0005634">
    <property type="term" value="C:nucleus"/>
    <property type="evidence" value="ECO:0007669"/>
    <property type="project" value="UniProtKB-ARBA"/>
</dbReference>
<dbReference type="CDD" id="cd00167">
    <property type="entry name" value="SANT"/>
    <property type="match status" value="1"/>
</dbReference>
<gene>
    <name evidence="15" type="ORF">H6P81_021126</name>
</gene>
<feature type="compositionally biased region" description="Low complexity" evidence="9">
    <location>
        <begin position="873"/>
        <end position="882"/>
    </location>
</feature>
<dbReference type="InterPro" id="IPR009057">
    <property type="entry name" value="Homeodomain-like_sf"/>
</dbReference>
<accession>A0AAV7DXN6</accession>
<feature type="compositionally biased region" description="Polar residues" evidence="9">
    <location>
        <begin position="659"/>
        <end position="670"/>
    </location>
</feature>
<organism evidence="15 16">
    <name type="scientific">Aristolochia fimbriata</name>
    <name type="common">White veined hardy Dutchman's pipe vine</name>
    <dbReference type="NCBI Taxonomy" id="158543"/>
    <lineage>
        <taxon>Eukaryota</taxon>
        <taxon>Viridiplantae</taxon>
        <taxon>Streptophyta</taxon>
        <taxon>Embryophyta</taxon>
        <taxon>Tracheophyta</taxon>
        <taxon>Spermatophyta</taxon>
        <taxon>Magnoliopsida</taxon>
        <taxon>Magnoliidae</taxon>
        <taxon>Piperales</taxon>
        <taxon>Aristolochiaceae</taxon>
        <taxon>Aristolochia</taxon>
    </lineage>
</organism>
<evidence type="ECO:0008006" key="17">
    <source>
        <dbReference type="Google" id="ProtNLM"/>
    </source>
</evidence>
<dbReference type="SUPFAM" id="SSF46689">
    <property type="entry name" value="Homeodomain-like"/>
    <property type="match status" value="2"/>
</dbReference>
<dbReference type="InterPro" id="IPR000433">
    <property type="entry name" value="Znf_ZZ"/>
</dbReference>
<evidence type="ECO:0000259" key="13">
    <source>
        <dbReference type="PROSITE" id="PS51293"/>
    </source>
</evidence>
<dbReference type="PROSITE" id="PS51294">
    <property type="entry name" value="HTH_MYB"/>
    <property type="match status" value="1"/>
</dbReference>
<dbReference type="PANTHER" id="PTHR12802">
    <property type="entry name" value="SWI/SNF COMPLEX-RELATED"/>
    <property type="match status" value="1"/>
</dbReference>
<dbReference type="Pfam" id="PF00569">
    <property type="entry name" value="ZZ"/>
    <property type="match status" value="1"/>
</dbReference>
<keyword evidence="6" id="KW-0804">Transcription</keyword>
<feature type="compositionally biased region" description="Basic and acidic residues" evidence="9">
    <location>
        <begin position="572"/>
        <end position="620"/>
    </location>
</feature>
<dbReference type="Gene3D" id="1.10.10.60">
    <property type="entry name" value="Homeodomain-like"/>
    <property type="match status" value="1"/>
</dbReference>
<feature type="region of interest" description="Disordered" evidence="9">
    <location>
        <begin position="561"/>
        <end position="782"/>
    </location>
</feature>
<feature type="compositionally biased region" description="Basic and acidic residues" evidence="9">
    <location>
        <begin position="692"/>
        <end position="704"/>
    </location>
</feature>
<feature type="compositionally biased region" description="Basic and acidic residues" evidence="9">
    <location>
        <begin position="631"/>
        <end position="640"/>
    </location>
</feature>
<dbReference type="InterPro" id="IPR017930">
    <property type="entry name" value="Myb_dom"/>
</dbReference>
<dbReference type="AlphaFoldDB" id="A0AAV7DXN6"/>
<dbReference type="PROSITE" id="PS51293">
    <property type="entry name" value="SANT"/>
    <property type="match status" value="1"/>
</dbReference>
<evidence type="ECO:0000256" key="8">
    <source>
        <dbReference type="PROSITE-ProRule" id="PRU00228"/>
    </source>
</evidence>
<feature type="compositionally biased region" description="Basic and acidic residues" evidence="9">
    <location>
        <begin position="752"/>
        <end position="782"/>
    </location>
</feature>
<evidence type="ECO:0000256" key="7">
    <source>
        <dbReference type="ARBA" id="ARBA00023242"/>
    </source>
</evidence>
<dbReference type="InterPro" id="IPR032451">
    <property type="entry name" value="SMARCC_C"/>
</dbReference>
<keyword evidence="4" id="KW-0805">Transcription regulation</keyword>
<feature type="region of interest" description="Disordered" evidence="9">
    <location>
        <begin position="414"/>
        <end position="443"/>
    </location>
</feature>
<evidence type="ECO:0000313" key="16">
    <source>
        <dbReference type="Proteomes" id="UP000825729"/>
    </source>
</evidence>
<name>A0AAV7DXN6_ARIFI</name>
<keyword evidence="16" id="KW-1185">Reference proteome</keyword>
<reference evidence="15 16" key="1">
    <citation type="submission" date="2021-07" db="EMBL/GenBank/DDBJ databases">
        <title>The Aristolochia fimbriata genome: insights into angiosperm evolution, floral development and chemical biosynthesis.</title>
        <authorList>
            <person name="Jiao Y."/>
        </authorList>
    </citation>
    <scope>NUCLEOTIDE SEQUENCE [LARGE SCALE GENOMIC DNA]</scope>
    <source>
        <strain evidence="15">IBCAS-2021</strain>
        <tissue evidence="15">Leaf</tissue>
    </source>
</reference>
<dbReference type="Pfam" id="PF00249">
    <property type="entry name" value="Myb_DNA-binding"/>
    <property type="match status" value="1"/>
</dbReference>
<dbReference type="Pfam" id="PF04433">
    <property type="entry name" value="SWIRM"/>
    <property type="match status" value="1"/>
</dbReference>
<evidence type="ECO:0000259" key="11">
    <source>
        <dbReference type="PROSITE" id="PS50135"/>
    </source>
</evidence>
<dbReference type="SUPFAM" id="SSF57850">
    <property type="entry name" value="RING/U-box"/>
    <property type="match status" value="1"/>
</dbReference>